<dbReference type="InterPro" id="IPR036291">
    <property type="entry name" value="NAD(P)-bd_dom_sf"/>
</dbReference>
<dbReference type="InterPro" id="IPR000683">
    <property type="entry name" value="Gfo/Idh/MocA-like_OxRdtase_N"/>
</dbReference>
<comment type="caution">
    <text evidence="3">The sequence shown here is derived from an EMBL/GenBank/DDBJ whole genome shotgun (WGS) entry which is preliminary data.</text>
</comment>
<dbReference type="Gene3D" id="3.40.50.720">
    <property type="entry name" value="NAD(P)-binding Rossmann-like Domain"/>
    <property type="match status" value="1"/>
</dbReference>
<dbReference type="Pfam" id="PF22725">
    <property type="entry name" value="GFO_IDH_MocA_C3"/>
    <property type="match status" value="1"/>
</dbReference>
<feature type="domain" description="Gfo/Idh/MocA-like oxidoreductase N-terminal" evidence="1">
    <location>
        <begin position="8"/>
        <end position="123"/>
    </location>
</feature>
<dbReference type="PANTHER" id="PTHR43708:SF4">
    <property type="entry name" value="OXIDOREDUCTASE YCEM-RELATED"/>
    <property type="match status" value="1"/>
</dbReference>
<gene>
    <name evidence="3" type="ORF">EV643_105375</name>
</gene>
<evidence type="ECO:0000259" key="1">
    <source>
        <dbReference type="Pfam" id="PF01408"/>
    </source>
</evidence>
<proteinExistence type="predicted"/>
<dbReference type="RefSeq" id="WP_133800393.1">
    <property type="nucleotide sequence ID" value="NZ_SNWQ01000005.1"/>
</dbReference>
<dbReference type="InterPro" id="IPR055170">
    <property type="entry name" value="GFO_IDH_MocA-like_dom"/>
</dbReference>
<dbReference type="SUPFAM" id="SSF55347">
    <property type="entry name" value="Glyceraldehyde-3-phosphate dehydrogenase-like, C-terminal domain"/>
    <property type="match status" value="1"/>
</dbReference>
<sequence length="318" mass="34761">MPADRAALRVAVIGLGTIARIAHLPTLHELDDVEIVGLCDTPEVLARHRFAPGFDDVEKLLEAVEPDAAFVLTPADTHLDLASKLITRGVATFCEKPLASTVEEARRIAQLAELHHVPVMVGFNRRFAPTYLKAKAALDTTPATIGIFQKTRRDRYYRASLDNLIHMIDLARFFFGECAHVTAEATFDDPYWEENLSATLRFDSGQLATIIGNRSCGIWTERVDLHGNGQTITVNAPSEIRIAADDTERVEQLSPAASGFDHPIDALGFAAQTRHFLAAARAGHDVTQNNARNGLATQELMDRILTAAGLPTHDQPTA</sequence>
<dbReference type="EMBL" id="SNWQ01000005">
    <property type="protein sequence ID" value="TDO50144.1"/>
    <property type="molecule type" value="Genomic_DNA"/>
</dbReference>
<dbReference type="Pfam" id="PF01408">
    <property type="entry name" value="GFO_IDH_MocA"/>
    <property type="match status" value="1"/>
</dbReference>
<dbReference type="InterPro" id="IPR051317">
    <property type="entry name" value="Gfo/Idh/MocA_oxidoreduct"/>
</dbReference>
<reference evidence="3 4" key="1">
    <citation type="submission" date="2019-03" db="EMBL/GenBank/DDBJ databases">
        <title>Genomic Encyclopedia of Type Strains, Phase III (KMG-III): the genomes of soil and plant-associated and newly described type strains.</title>
        <authorList>
            <person name="Whitman W."/>
        </authorList>
    </citation>
    <scope>NUCLEOTIDE SEQUENCE [LARGE SCALE GENOMIC DNA]</scope>
    <source>
        <strain evidence="3 4">VKM Ac-2527</strain>
    </source>
</reference>
<protein>
    <submittedName>
        <fullName evidence="3">Virulence factor</fullName>
    </submittedName>
</protein>
<evidence type="ECO:0000259" key="2">
    <source>
        <dbReference type="Pfam" id="PF22725"/>
    </source>
</evidence>
<feature type="domain" description="GFO/IDH/MocA-like oxidoreductase" evidence="2">
    <location>
        <begin position="159"/>
        <end position="232"/>
    </location>
</feature>
<dbReference type="Proteomes" id="UP000295388">
    <property type="component" value="Unassembled WGS sequence"/>
</dbReference>
<dbReference type="AlphaFoldDB" id="A0A4R6KH39"/>
<keyword evidence="4" id="KW-1185">Reference proteome</keyword>
<name>A0A4R6KH39_9ACTN</name>
<dbReference type="Gene3D" id="3.30.360.10">
    <property type="entry name" value="Dihydrodipicolinate Reductase, domain 2"/>
    <property type="match status" value="1"/>
</dbReference>
<dbReference type="PANTHER" id="PTHR43708">
    <property type="entry name" value="CONSERVED EXPRESSED OXIDOREDUCTASE (EUROFUNG)"/>
    <property type="match status" value="1"/>
</dbReference>
<dbReference type="GO" id="GO:0000166">
    <property type="term" value="F:nucleotide binding"/>
    <property type="evidence" value="ECO:0007669"/>
    <property type="project" value="InterPro"/>
</dbReference>
<dbReference type="OrthoDB" id="256869at2"/>
<evidence type="ECO:0000313" key="4">
    <source>
        <dbReference type="Proteomes" id="UP000295388"/>
    </source>
</evidence>
<dbReference type="SUPFAM" id="SSF51735">
    <property type="entry name" value="NAD(P)-binding Rossmann-fold domains"/>
    <property type="match status" value="1"/>
</dbReference>
<organism evidence="3 4">
    <name type="scientific">Kribbella caucasensis</name>
    <dbReference type="NCBI Taxonomy" id="2512215"/>
    <lineage>
        <taxon>Bacteria</taxon>
        <taxon>Bacillati</taxon>
        <taxon>Actinomycetota</taxon>
        <taxon>Actinomycetes</taxon>
        <taxon>Propionibacteriales</taxon>
        <taxon>Kribbellaceae</taxon>
        <taxon>Kribbella</taxon>
    </lineage>
</organism>
<evidence type="ECO:0000313" key="3">
    <source>
        <dbReference type="EMBL" id="TDO50144.1"/>
    </source>
</evidence>
<accession>A0A4R6KH39</accession>